<evidence type="ECO:0000259" key="7">
    <source>
        <dbReference type="Pfam" id="PF01490"/>
    </source>
</evidence>
<feature type="transmembrane region" description="Helical" evidence="6">
    <location>
        <begin position="391"/>
        <end position="410"/>
    </location>
</feature>
<feature type="transmembrane region" description="Helical" evidence="6">
    <location>
        <begin position="284"/>
        <end position="307"/>
    </location>
</feature>
<proteinExistence type="predicted"/>
<gene>
    <name evidence="8" type="ORF">IV203_027590</name>
</gene>
<comment type="subcellular location">
    <subcellularLocation>
        <location evidence="1">Membrane</location>
        <topology evidence="1">Multi-pass membrane protein</topology>
    </subcellularLocation>
</comment>
<dbReference type="Pfam" id="PF01490">
    <property type="entry name" value="Aa_trans"/>
    <property type="match status" value="1"/>
</dbReference>
<dbReference type="Proteomes" id="UP000693970">
    <property type="component" value="Unassembled WGS sequence"/>
</dbReference>
<feature type="domain" description="Amino acid transporter transmembrane" evidence="7">
    <location>
        <begin position="250"/>
        <end position="531"/>
    </location>
</feature>
<dbReference type="PANTHER" id="PTHR22950">
    <property type="entry name" value="AMINO ACID TRANSPORTER"/>
    <property type="match status" value="1"/>
</dbReference>
<feature type="transmembrane region" description="Helical" evidence="6">
    <location>
        <begin position="72"/>
        <end position="91"/>
    </location>
</feature>
<evidence type="ECO:0000256" key="5">
    <source>
        <dbReference type="SAM" id="MobiDB-lite"/>
    </source>
</evidence>
<evidence type="ECO:0000313" key="8">
    <source>
        <dbReference type="EMBL" id="KAG7369844.1"/>
    </source>
</evidence>
<feature type="transmembrane region" description="Helical" evidence="6">
    <location>
        <begin position="503"/>
        <end position="523"/>
    </location>
</feature>
<comment type="caution">
    <text evidence="8">The sequence shown here is derived from an EMBL/GenBank/DDBJ whole genome shotgun (WGS) entry which is preliminary data.</text>
</comment>
<organism evidence="8 9">
    <name type="scientific">Nitzschia inconspicua</name>
    <dbReference type="NCBI Taxonomy" id="303405"/>
    <lineage>
        <taxon>Eukaryota</taxon>
        <taxon>Sar</taxon>
        <taxon>Stramenopiles</taxon>
        <taxon>Ochrophyta</taxon>
        <taxon>Bacillariophyta</taxon>
        <taxon>Bacillariophyceae</taxon>
        <taxon>Bacillariophycidae</taxon>
        <taxon>Bacillariales</taxon>
        <taxon>Bacillariaceae</taxon>
        <taxon>Nitzschia</taxon>
    </lineage>
</organism>
<feature type="transmembrane region" description="Helical" evidence="6">
    <location>
        <begin position="252"/>
        <end position="272"/>
    </location>
</feature>
<feature type="compositionally biased region" description="Polar residues" evidence="5">
    <location>
        <begin position="144"/>
        <end position="164"/>
    </location>
</feature>
<dbReference type="InterPro" id="IPR013057">
    <property type="entry name" value="AA_transpt_TM"/>
</dbReference>
<feature type="region of interest" description="Disordered" evidence="5">
    <location>
        <begin position="109"/>
        <end position="185"/>
    </location>
</feature>
<keyword evidence="3 6" id="KW-1133">Transmembrane helix</keyword>
<accession>A0A9K3LWL8</accession>
<feature type="transmembrane region" description="Helical" evidence="6">
    <location>
        <begin position="313"/>
        <end position="330"/>
    </location>
</feature>
<evidence type="ECO:0000256" key="6">
    <source>
        <dbReference type="SAM" id="Phobius"/>
    </source>
</evidence>
<dbReference type="PANTHER" id="PTHR22950:SF461">
    <property type="entry name" value="AMINO ACID TRANSPORTER TRANSMEMBRANE DOMAIN-CONTAINING PROTEIN"/>
    <property type="match status" value="1"/>
</dbReference>
<feature type="transmembrane region" description="Helical" evidence="6">
    <location>
        <begin position="550"/>
        <end position="570"/>
    </location>
</feature>
<keyword evidence="2 6" id="KW-0812">Transmembrane</keyword>
<evidence type="ECO:0000256" key="3">
    <source>
        <dbReference type="ARBA" id="ARBA00022989"/>
    </source>
</evidence>
<sequence length="742" mass="81850">MQALPSSDPTESTGNGPIAVHNGNEHDVRAGVDDHSDVANEELLVVWQGIALLTADCMGVGVLGLPNDIKSLGYVAGFTFLLGNFPINYYAGNLLSVLALDLEHQHKEQHRIHHGHDDDDDVNEDNVIPTTESTPNGLELAERSSPQHSETFPVPSSSHINSPTKCRRKSNEGKNESLQTNEENDVDSDYFKQHCGEEVGNFEDEIADDDHDLKTTQLSLSAFSAPPTNITKDLINITEVTFYPSSGVATTIVKVIFYINLFLVLGDYVLVMGRSISAVFADQICLPSAGAIASFLMFGLCQFRTMANLGRSVSLASLLALLVVLIQCLFHHRMGSPTGDTDTIDDGDIEMDDGIWGKFSSLAGIGFAVGSQKLFLNIRNELRQRDQASKVLAGSLGVYGVAYVAVILLAGPDPPSFLFDSIPEGWNRRLAGLLLWFHVAVSYAINSQALCASLDQLFVRRSYSSSTPFWSKTHPATRWFTLTLAVSLSSYVVSNAIPFFKALVGLIGALTSVPLSLTLPAILHRQALRLSLFLPDWSCASTDSRRSFSLQLGMCLVPMVRPYLLLLFVLSRMVTGFQPLRELDLPASTSHRLSTRDNPFRDVDIDIEKARDYANHFGKYPIKDVEKMRDDLHAHRIQSMVMTEPFPTAPEAIFEEKALEDELNLQLSLLQEEFPEPYLFSQTMEPDGIAELPHMKEVTPAEMKLEEEKKVALLEEMAEEGVLESLAICSIIGLLMFGPQLF</sequence>
<keyword evidence="9" id="KW-1185">Reference proteome</keyword>
<name>A0A9K3LWL8_9STRA</name>
<protein>
    <submittedName>
        <fullName evidence="8">Transmembrane amino acid transporter</fullName>
    </submittedName>
</protein>
<evidence type="ECO:0000256" key="2">
    <source>
        <dbReference type="ARBA" id="ARBA00022692"/>
    </source>
</evidence>
<keyword evidence="4 6" id="KW-0472">Membrane</keyword>
<reference evidence="8" key="2">
    <citation type="submission" date="2021-04" db="EMBL/GenBank/DDBJ databases">
        <authorList>
            <person name="Podell S."/>
        </authorList>
    </citation>
    <scope>NUCLEOTIDE SEQUENCE</scope>
    <source>
        <strain evidence="8">Hildebrandi</strain>
    </source>
</reference>
<dbReference type="GO" id="GO:0016020">
    <property type="term" value="C:membrane"/>
    <property type="evidence" value="ECO:0007669"/>
    <property type="project" value="UniProtKB-SubCell"/>
</dbReference>
<dbReference type="EMBL" id="JAGRRH010000005">
    <property type="protein sequence ID" value="KAG7369844.1"/>
    <property type="molecule type" value="Genomic_DNA"/>
</dbReference>
<reference evidence="8" key="1">
    <citation type="journal article" date="2021" name="Sci. Rep.">
        <title>Diploid genomic architecture of Nitzschia inconspicua, an elite biomass production diatom.</title>
        <authorList>
            <person name="Oliver A."/>
            <person name="Podell S."/>
            <person name="Pinowska A."/>
            <person name="Traller J.C."/>
            <person name="Smith S.R."/>
            <person name="McClure R."/>
            <person name="Beliaev A."/>
            <person name="Bohutskyi P."/>
            <person name="Hill E.A."/>
            <person name="Rabines A."/>
            <person name="Zheng H."/>
            <person name="Allen L.Z."/>
            <person name="Kuo A."/>
            <person name="Grigoriev I.V."/>
            <person name="Allen A.E."/>
            <person name="Hazlebeck D."/>
            <person name="Allen E.E."/>
        </authorList>
    </citation>
    <scope>NUCLEOTIDE SEQUENCE</scope>
    <source>
        <strain evidence="8">Hildebrandi</strain>
    </source>
</reference>
<dbReference type="OrthoDB" id="206873at2759"/>
<feature type="transmembrane region" description="Helical" evidence="6">
    <location>
        <begin position="430"/>
        <end position="458"/>
    </location>
</feature>
<feature type="region of interest" description="Disordered" evidence="5">
    <location>
        <begin position="1"/>
        <end position="29"/>
    </location>
</feature>
<evidence type="ECO:0000313" key="9">
    <source>
        <dbReference type="Proteomes" id="UP000693970"/>
    </source>
</evidence>
<evidence type="ECO:0000256" key="1">
    <source>
        <dbReference type="ARBA" id="ARBA00004141"/>
    </source>
</evidence>
<dbReference type="AlphaFoldDB" id="A0A9K3LWL8"/>
<feature type="transmembrane region" description="Helical" evidence="6">
    <location>
        <begin position="479"/>
        <end position="497"/>
    </location>
</feature>
<dbReference type="GO" id="GO:0015179">
    <property type="term" value="F:L-amino acid transmembrane transporter activity"/>
    <property type="evidence" value="ECO:0007669"/>
    <property type="project" value="TreeGrafter"/>
</dbReference>
<evidence type="ECO:0000256" key="4">
    <source>
        <dbReference type="ARBA" id="ARBA00023136"/>
    </source>
</evidence>
<feature type="compositionally biased region" description="Polar residues" evidence="5">
    <location>
        <begin position="1"/>
        <end position="15"/>
    </location>
</feature>
<feature type="transmembrane region" description="Helical" evidence="6">
    <location>
        <begin position="45"/>
        <end position="65"/>
    </location>
</feature>